<evidence type="ECO:0000313" key="6">
    <source>
        <dbReference type="EMBL" id="PPK65184.1"/>
    </source>
</evidence>
<dbReference type="GO" id="GO:0000105">
    <property type="term" value="P:L-histidine biosynthetic process"/>
    <property type="evidence" value="ECO:0007669"/>
    <property type="project" value="UniProtKB-KW"/>
</dbReference>
<dbReference type="InterPro" id="IPR013785">
    <property type="entry name" value="Aldolase_TIM"/>
</dbReference>
<evidence type="ECO:0000256" key="5">
    <source>
        <dbReference type="RuleBase" id="RU003657"/>
    </source>
</evidence>
<dbReference type="PANTHER" id="PTHR43090:SF2">
    <property type="entry name" value="1-(5-PHOSPHORIBOSYL)-5-[(5-PHOSPHORIBOSYLAMINO)METHYLIDENEAMINO] IMIDAZOLE-4-CARBOXAMIDE ISOMERASE"/>
    <property type="match status" value="1"/>
</dbReference>
<gene>
    <name evidence="6" type="ORF">CLV40_11531</name>
</gene>
<reference evidence="6 7" key="1">
    <citation type="submission" date="2018-02" db="EMBL/GenBank/DDBJ databases">
        <title>Genomic Encyclopedia of Archaeal and Bacterial Type Strains, Phase II (KMG-II): from individual species to whole genera.</title>
        <authorList>
            <person name="Goeker M."/>
        </authorList>
    </citation>
    <scope>NUCLEOTIDE SEQUENCE [LARGE SCALE GENOMIC DNA]</scope>
    <source>
        <strain evidence="6 7">YU 961-1</strain>
    </source>
</reference>
<dbReference type="Pfam" id="PF00977">
    <property type="entry name" value="His_biosynth"/>
    <property type="match status" value="1"/>
</dbReference>
<dbReference type="Proteomes" id="UP000239203">
    <property type="component" value="Unassembled WGS sequence"/>
</dbReference>
<dbReference type="GO" id="GO:0005737">
    <property type="term" value="C:cytoplasm"/>
    <property type="evidence" value="ECO:0007669"/>
    <property type="project" value="TreeGrafter"/>
</dbReference>
<accession>A0A2S6GIX6</accession>
<sequence length="250" mass="26297">MTTDAFTVFPSIHVARGRVVHLVGDGHVPEPVRVDPVRTALEFQRQGATWLHLVAVDDDIDTVRRVIGAVDIDVQLMCRDTLTDDASLDRALATGCARLNLGRSALTDLDWCARAVSRHSDRLGVSLPVRTVDDARHVAGPGHGTTVATLTDVITTLDQAGCTRYVVTDVTREGTLSGPNFPLFEDVCAATPTPVLAAGGISSLGELRSVATLAPRGVAGAIIGRALYANAFTFSQALSATTGSGQSRSV</sequence>
<keyword evidence="6" id="KW-0413">Isomerase</keyword>
<evidence type="ECO:0000256" key="4">
    <source>
        <dbReference type="ARBA" id="ARBA00029440"/>
    </source>
</evidence>
<proteinExistence type="inferred from homology"/>
<name>A0A2S6GIX6_9PSEU</name>
<dbReference type="InterPro" id="IPR006062">
    <property type="entry name" value="His_biosynth"/>
</dbReference>
<keyword evidence="2 5" id="KW-0028">Amino-acid biosynthesis</keyword>
<organism evidence="6 7">
    <name type="scientific">Actinokineospora auranticolor</name>
    <dbReference type="NCBI Taxonomy" id="155976"/>
    <lineage>
        <taxon>Bacteria</taxon>
        <taxon>Bacillati</taxon>
        <taxon>Actinomycetota</taxon>
        <taxon>Actinomycetes</taxon>
        <taxon>Pseudonocardiales</taxon>
        <taxon>Pseudonocardiaceae</taxon>
        <taxon>Actinokineospora</taxon>
    </lineage>
</organism>
<comment type="caution">
    <text evidence="6">The sequence shown here is derived from an EMBL/GenBank/DDBJ whole genome shotgun (WGS) entry which is preliminary data.</text>
</comment>
<dbReference type="EMBL" id="PTIX01000015">
    <property type="protein sequence ID" value="PPK65184.1"/>
    <property type="molecule type" value="Genomic_DNA"/>
</dbReference>
<keyword evidence="3 5" id="KW-0368">Histidine biosynthesis</keyword>
<evidence type="ECO:0000313" key="7">
    <source>
        <dbReference type="Proteomes" id="UP000239203"/>
    </source>
</evidence>
<dbReference type="InterPro" id="IPR011060">
    <property type="entry name" value="RibuloseP-bd_barrel"/>
</dbReference>
<evidence type="ECO:0000256" key="3">
    <source>
        <dbReference type="ARBA" id="ARBA00023102"/>
    </source>
</evidence>
<comment type="similarity">
    <text evidence="1 5">Belongs to the HisA/HisF family.</text>
</comment>
<comment type="pathway">
    <text evidence="4">Amino-acid biosynthesis.</text>
</comment>
<dbReference type="Gene3D" id="3.20.20.70">
    <property type="entry name" value="Aldolase class I"/>
    <property type="match status" value="1"/>
</dbReference>
<dbReference type="AlphaFoldDB" id="A0A2S6GIX6"/>
<dbReference type="GO" id="GO:0000162">
    <property type="term" value="P:L-tryptophan biosynthetic process"/>
    <property type="evidence" value="ECO:0007669"/>
    <property type="project" value="TreeGrafter"/>
</dbReference>
<dbReference type="SUPFAM" id="SSF51366">
    <property type="entry name" value="Ribulose-phoshate binding barrel"/>
    <property type="match status" value="1"/>
</dbReference>
<dbReference type="GO" id="GO:0003949">
    <property type="term" value="F:1-(5-phosphoribosyl)-5-[(5-phosphoribosylamino)methylideneamino]imidazole-4-carboxamide isomerase activity"/>
    <property type="evidence" value="ECO:0007669"/>
    <property type="project" value="InterPro"/>
</dbReference>
<dbReference type="InterPro" id="IPR044524">
    <property type="entry name" value="Isoase_HisA-like"/>
</dbReference>
<protein>
    <submittedName>
        <fullName evidence="6">Phosphoribosylanthranilate isomerase</fullName>
    </submittedName>
</protein>
<dbReference type="PANTHER" id="PTHR43090">
    <property type="entry name" value="1-(5-PHOSPHORIBOSYL)-5-[(5-PHOSPHORIBOSYLAMINO)METHYLIDENEAMINO] IMIDAZOLE-4-CARBOXAMIDE ISOMERASE"/>
    <property type="match status" value="1"/>
</dbReference>
<keyword evidence="7" id="KW-1185">Reference proteome</keyword>
<evidence type="ECO:0000256" key="1">
    <source>
        <dbReference type="ARBA" id="ARBA00009667"/>
    </source>
</evidence>
<dbReference type="RefSeq" id="WP_104481285.1">
    <property type="nucleotide sequence ID" value="NZ_CP154825.1"/>
</dbReference>
<evidence type="ECO:0000256" key="2">
    <source>
        <dbReference type="ARBA" id="ARBA00022605"/>
    </source>
</evidence>
<dbReference type="OrthoDB" id="9807749at2"/>